<evidence type="ECO:0000259" key="7">
    <source>
        <dbReference type="Pfam" id="PF01509"/>
    </source>
</evidence>
<evidence type="ECO:0000256" key="3">
    <source>
        <dbReference type="ARBA" id="ARBA00022694"/>
    </source>
</evidence>
<dbReference type="GO" id="GO:1990481">
    <property type="term" value="P:mRNA pseudouridine synthesis"/>
    <property type="evidence" value="ECO:0007669"/>
    <property type="project" value="TreeGrafter"/>
</dbReference>
<dbReference type="GO" id="GO:0031119">
    <property type="term" value="P:tRNA pseudouridine synthesis"/>
    <property type="evidence" value="ECO:0007669"/>
    <property type="project" value="UniProtKB-UniRule"/>
</dbReference>
<dbReference type="AlphaFoldDB" id="A0A1M6EHM4"/>
<evidence type="ECO:0000256" key="4">
    <source>
        <dbReference type="ARBA" id="ARBA00023235"/>
    </source>
</evidence>
<dbReference type="EC" id="5.4.99.25" evidence="5"/>
<evidence type="ECO:0000256" key="6">
    <source>
        <dbReference type="SAM" id="MobiDB-lite"/>
    </source>
</evidence>
<evidence type="ECO:0000256" key="1">
    <source>
        <dbReference type="ARBA" id="ARBA00000385"/>
    </source>
</evidence>
<evidence type="ECO:0000313" key="9">
    <source>
        <dbReference type="EMBL" id="SHI84899.1"/>
    </source>
</evidence>
<keyword evidence="10" id="KW-1185">Reference proteome</keyword>
<dbReference type="InterPro" id="IPR020103">
    <property type="entry name" value="PsdUridine_synth_cat_dom_sf"/>
</dbReference>
<dbReference type="InterPro" id="IPR014780">
    <property type="entry name" value="tRNA_psdUridine_synth_TruB"/>
</dbReference>
<dbReference type="STRING" id="1121393.SAMN02745216_00655"/>
<dbReference type="InterPro" id="IPR002501">
    <property type="entry name" value="PsdUridine_synth_N"/>
</dbReference>
<evidence type="ECO:0000259" key="8">
    <source>
        <dbReference type="Pfam" id="PF16198"/>
    </source>
</evidence>
<dbReference type="CDD" id="cd02573">
    <property type="entry name" value="PseudoU_synth_EcTruB"/>
    <property type="match status" value="1"/>
</dbReference>
<dbReference type="InterPro" id="IPR032819">
    <property type="entry name" value="TruB_C"/>
</dbReference>
<proteinExistence type="inferred from homology"/>
<accession>A0A1M6EHM4</accession>
<comment type="function">
    <text evidence="5">Responsible for synthesis of pseudouridine from uracil-55 in the psi GC loop of transfer RNAs.</text>
</comment>
<comment type="catalytic activity">
    <reaction evidence="1 5">
        <text>uridine(55) in tRNA = pseudouridine(55) in tRNA</text>
        <dbReference type="Rhea" id="RHEA:42532"/>
        <dbReference type="Rhea" id="RHEA-COMP:10101"/>
        <dbReference type="Rhea" id="RHEA-COMP:10102"/>
        <dbReference type="ChEBI" id="CHEBI:65314"/>
        <dbReference type="ChEBI" id="CHEBI:65315"/>
        <dbReference type="EC" id="5.4.99.25"/>
    </reaction>
</comment>
<dbReference type="Pfam" id="PF01509">
    <property type="entry name" value="TruB_N"/>
    <property type="match status" value="1"/>
</dbReference>
<feature type="domain" description="Pseudouridine synthase II N-terminal" evidence="7">
    <location>
        <begin position="34"/>
        <end position="184"/>
    </location>
</feature>
<dbReference type="SUPFAM" id="SSF55120">
    <property type="entry name" value="Pseudouridine synthase"/>
    <property type="match status" value="1"/>
</dbReference>
<dbReference type="GO" id="GO:0160148">
    <property type="term" value="F:tRNA pseudouridine(55) synthase activity"/>
    <property type="evidence" value="ECO:0007669"/>
    <property type="project" value="UniProtKB-EC"/>
</dbReference>
<evidence type="ECO:0000256" key="5">
    <source>
        <dbReference type="HAMAP-Rule" id="MF_01080"/>
    </source>
</evidence>
<dbReference type="Gene3D" id="3.30.2350.10">
    <property type="entry name" value="Pseudouridine synthase"/>
    <property type="match status" value="1"/>
</dbReference>
<feature type="domain" description="tRNA pseudouridylate synthase B C-terminal" evidence="8">
    <location>
        <begin position="185"/>
        <end position="243"/>
    </location>
</feature>
<dbReference type="OrthoDB" id="9802309at2"/>
<protein>
    <recommendedName>
        <fullName evidence="5">tRNA pseudouridine synthase B</fullName>
        <ecNumber evidence="5">5.4.99.25</ecNumber>
    </recommendedName>
    <alternativeName>
        <fullName evidence="5">tRNA pseudouridine(55) synthase</fullName>
        <shortName evidence="5">Psi55 synthase</shortName>
    </alternativeName>
    <alternativeName>
        <fullName evidence="5">tRNA pseudouridylate synthase</fullName>
    </alternativeName>
    <alternativeName>
        <fullName evidence="5">tRNA-uridine isomerase</fullName>
    </alternativeName>
</protein>
<evidence type="ECO:0000256" key="2">
    <source>
        <dbReference type="ARBA" id="ARBA00005642"/>
    </source>
</evidence>
<dbReference type="PANTHER" id="PTHR13767">
    <property type="entry name" value="TRNA-PSEUDOURIDINE SYNTHASE"/>
    <property type="match status" value="1"/>
</dbReference>
<dbReference type="Pfam" id="PF16198">
    <property type="entry name" value="TruB_C_2"/>
    <property type="match status" value="1"/>
</dbReference>
<dbReference type="GO" id="GO:0003723">
    <property type="term" value="F:RNA binding"/>
    <property type="evidence" value="ECO:0007669"/>
    <property type="project" value="InterPro"/>
</dbReference>
<keyword evidence="3 5" id="KW-0819">tRNA processing</keyword>
<name>A0A1M6EHM4_9BACT</name>
<reference evidence="10" key="1">
    <citation type="submission" date="2016-11" db="EMBL/GenBank/DDBJ databases">
        <authorList>
            <person name="Varghese N."/>
            <person name="Submissions S."/>
        </authorList>
    </citation>
    <scope>NUCLEOTIDE SEQUENCE [LARGE SCALE GENOMIC DNA]</scope>
    <source>
        <strain evidence="10">DSM 16219</strain>
    </source>
</reference>
<feature type="region of interest" description="Disordered" evidence="6">
    <location>
        <begin position="319"/>
        <end position="340"/>
    </location>
</feature>
<dbReference type="NCBIfam" id="TIGR00431">
    <property type="entry name" value="TruB"/>
    <property type="match status" value="1"/>
</dbReference>
<evidence type="ECO:0000313" key="10">
    <source>
        <dbReference type="Proteomes" id="UP000183994"/>
    </source>
</evidence>
<dbReference type="EMBL" id="FQZU01000002">
    <property type="protein sequence ID" value="SHI84899.1"/>
    <property type="molecule type" value="Genomic_DNA"/>
</dbReference>
<dbReference type="HAMAP" id="MF_01080">
    <property type="entry name" value="TruB_bact"/>
    <property type="match status" value="1"/>
</dbReference>
<sequence length="340" mass="36885">MTGMQLEKGAVNHGIIVVDKPSGITSAKALDKVKKTLGVKKAGHTGTLDPFATGVLVCCLGAATRLARFFLHGDKTYEAVMHLGIETDTQDLTGEVTSRMEAEAAQVTPEQIREAAARFQGEIDQFPPVYSALKHQGVPLYKLARKGTPVQKEARRITIYSLDVTDINPPMAGFTARCSGGAYIRTLCADMGRELGCGAHLHALRRTENSGFFIEEAVTLDQLEDLVLSGKINEHVVPMAHALRQMPEYTASSQTARKITHGAALTWLDLGEKTGRQDLQDNPKHIKVASQEGDLLAVLTPKTDGIGFTYECVFPPTRPVGRRHSKGAPMLPNARNSFNS</sequence>
<comment type="similarity">
    <text evidence="2 5">Belongs to the pseudouridine synthase TruB family. Type 1 subfamily.</text>
</comment>
<keyword evidence="4 5" id="KW-0413">Isomerase</keyword>
<dbReference type="Proteomes" id="UP000183994">
    <property type="component" value="Unassembled WGS sequence"/>
</dbReference>
<feature type="active site" description="Nucleophile" evidence="5">
    <location>
        <position position="49"/>
    </location>
</feature>
<organism evidence="9 10">
    <name type="scientific">Desulfatibacillum alkenivorans DSM 16219</name>
    <dbReference type="NCBI Taxonomy" id="1121393"/>
    <lineage>
        <taxon>Bacteria</taxon>
        <taxon>Pseudomonadati</taxon>
        <taxon>Thermodesulfobacteriota</taxon>
        <taxon>Desulfobacteria</taxon>
        <taxon>Desulfobacterales</taxon>
        <taxon>Desulfatibacillaceae</taxon>
        <taxon>Desulfatibacillum</taxon>
    </lineage>
</organism>
<gene>
    <name evidence="5" type="primary">truB</name>
    <name evidence="9" type="ORF">SAMN02745216_00655</name>
</gene>
<dbReference type="PANTHER" id="PTHR13767:SF2">
    <property type="entry name" value="PSEUDOURIDYLATE SYNTHASE TRUB1"/>
    <property type="match status" value="1"/>
</dbReference>